<gene>
    <name evidence="1" type="ORF">CMV_013902</name>
</gene>
<keyword evidence="2" id="KW-1185">Reference proteome</keyword>
<proteinExistence type="predicted"/>
<sequence length="83" mass="9821">MVGDPISDDDQPLIVRAFSLTPLSDYRVWMLWKWNYIPVLWNRYRKFQHVMQFFFLCKTISSLLVNVSFQVPKASLSCGTMED</sequence>
<dbReference type="Proteomes" id="UP000737018">
    <property type="component" value="Unassembled WGS sequence"/>
</dbReference>
<evidence type="ECO:0000313" key="2">
    <source>
        <dbReference type="Proteomes" id="UP000737018"/>
    </source>
</evidence>
<comment type="caution">
    <text evidence="1">The sequence shown here is derived from an EMBL/GenBank/DDBJ whole genome shotgun (WGS) entry which is preliminary data.</text>
</comment>
<evidence type="ECO:0000313" key="1">
    <source>
        <dbReference type="EMBL" id="KAF3961487.1"/>
    </source>
</evidence>
<dbReference type="AlphaFoldDB" id="A0A8J4RCL2"/>
<name>A0A8J4RCL2_9ROSI</name>
<protein>
    <submittedName>
        <fullName evidence="1">Uncharacterized protein</fullName>
    </submittedName>
</protein>
<dbReference type="EMBL" id="JRKL02001891">
    <property type="protein sequence ID" value="KAF3961487.1"/>
    <property type="molecule type" value="Genomic_DNA"/>
</dbReference>
<organism evidence="1 2">
    <name type="scientific">Castanea mollissima</name>
    <name type="common">Chinese chestnut</name>
    <dbReference type="NCBI Taxonomy" id="60419"/>
    <lineage>
        <taxon>Eukaryota</taxon>
        <taxon>Viridiplantae</taxon>
        <taxon>Streptophyta</taxon>
        <taxon>Embryophyta</taxon>
        <taxon>Tracheophyta</taxon>
        <taxon>Spermatophyta</taxon>
        <taxon>Magnoliopsida</taxon>
        <taxon>eudicotyledons</taxon>
        <taxon>Gunneridae</taxon>
        <taxon>Pentapetalae</taxon>
        <taxon>rosids</taxon>
        <taxon>fabids</taxon>
        <taxon>Fagales</taxon>
        <taxon>Fagaceae</taxon>
        <taxon>Castanea</taxon>
    </lineage>
</organism>
<reference evidence="1" key="1">
    <citation type="submission" date="2020-03" db="EMBL/GenBank/DDBJ databases">
        <title>Castanea mollissima Vanexum genome sequencing.</title>
        <authorList>
            <person name="Staton M."/>
        </authorList>
    </citation>
    <scope>NUCLEOTIDE SEQUENCE</scope>
    <source>
        <tissue evidence="1">Leaf</tissue>
    </source>
</reference>
<accession>A0A8J4RCL2</accession>